<evidence type="ECO:0000259" key="1">
    <source>
        <dbReference type="Pfam" id="PF06568"/>
    </source>
</evidence>
<dbReference type="RefSeq" id="WP_058245141.1">
    <property type="nucleotide sequence ID" value="NZ_CYSB01000029.1"/>
</dbReference>
<dbReference type="EMBL" id="CYSC01000043">
    <property type="protein sequence ID" value="CUH74022.1"/>
    <property type="molecule type" value="Genomic_DNA"/>
</dbReference>
<gene>
    <name evidence="2" type="ORF">TL5118_02325</name>
    <name evidence="3" type="ORF">TL5120_03840</name>
</gene>
<reference evidence="2 4" key="2">
    <citation type="submission" date="2015-09" db="EMBL/GenBank/DDBJ databases">
        <authorList>
            <person name="Rodrigo-Torres L."/>
            <person name="Arahal D.R."/>
        </authorList>
    </citation>
    <scope>NUCLEOTIDE SEQUENCE [LARGE SCALE GENOMIC DNA]</scope>
    <source>
        <strain evidence="2 4">CECT 5118</strain>
    </source>
</reference>
<name>A0A0P1FIU4_9RHOB</name>
<sequence>MAFAATHTTGFHPIARLNAALTEFRAARKRRAAYDETVRELSALTNRELWDLGVDRHDIPRIAREHVYNV</sequence>
<dbReference type="AlphaFoldDB" id="A0A0P1FIU4"/>
<dbReference type="Proteomes" id="UP000051086">
    <property type="component" value="Unassembled WGS sequence"/>
</dbReference>
<evidence type="ECO:0000313" key="2">
    <source>
        <dbReference type="EMBL" id="CUH67749.1"/>
    </source>
</evidence>
<accession>A0A0P1FIU4</accession>
<proteinExistence type="predicted"/>
<dbReference type="Proteomes" id="UP000051887">
    <property type="component" value="Unassembled WGS sequence"/>
</dbReference>
<reference evidence="3 5" key="1">
    <citation type="submission" date="2015-09" db="EMBL/GenBank/DDBJ databases">
        <authorList>
            <consortium name="Swine Surveillance"/>
        </authorList>
    </citation>
    <scope>NUCLEOTIDE SEQUENCE [LARGE SCALE GENOMIC DNA]</scope>
    <source>
        <strain evidence="3 5">5120</strain>
    </source>
</reference>
<evidence type="ECO:0000313" key="4">
    <source>
        <dbReference type="Proteomes" id="UP000051086"/>
    </source>
</evidence>
<dbReference type="OrthoDB" id="8244198at2"/>
<evidence type="ECO:0000313" key="3">
    <source>
        <dbReference type="EMBL" id="CUH74022.1"/>
    </source>
</evidence>
<feature type="domain" description="YjiS-like" evidence="1">
    <location>
        <begin position="24"/>
        <end position="59"/>
    </location>
</feature>
<evidence type="ECO:0000313" key="5">
    <source>
        <dbReference type="Proteomes" id="UP000051887"/>
    </source>
</evidence>
<protein>
    <recommendedName>
        <fullName evidence="1">YjiS-like domain-containing protein</fullName>
    </recommendedName>
</protein>
<keyword evidence="4" id="KW-1185">Reference proteome</keyword>
<dbReference type="InterPro" id="IPR009506">
    <property type="entry name" value="YjiS-like"/>
</dbReference>
<dbReference type="EMBL" id="CYSB01000029">
    <property type="protein sequence ID" value="CUH67749.1"/>
    <property type="molecule type" value="Genomic_DNA"/>
</dbReference>
<dbReference type="Pfam" id="PF06568">
    <property type="entry name" value="YjiS-like"/>
    <property type="match status" value="1"/>
</dbReference>
<organism evidence="3 5">
    <name type="scientific">Thalassovita autumnalis</name>
    <dbReference type="NCBI Taxonomy" id="2072972"/>
    <lineage>
        <taxon>Bacteria</taxon>
        <taxon>Pseudomonadati</taxon>
        <taxon>Pseudomonadota</taxon>
        <taxon>Alphaproteobacteria</taxon>
        <taxon>Rhodobacterales</taxon>
        <taxon>Roseobacteraceae</taxon>
        <taxon>Thalassovita</taxon>
    </lineage>
</organism>